<keyword evidence="2" id="KW-1185">Reference proteome</keyword>
<dbReference type="Proteomes" id="UP000293547">
    <property type="component" value="Unassembled WGS sequence"/>
</dbReference>
<dbReference type="EMBL" id="PDWZ02000011">
    <property type="protein sequence ID" value="KAB2101157.1"/>
    <property type="molecule type" value="Genomic_DNA"/>
</dbReference>
<gene>
    <name evidence="1" type="ORF">AG0111_0g10392</name>
</gene>
<comment type="caution">
    <text evidence="1">The sequence shown here is derived from an EMBL/GenBank/DDBJ whole genome shotgun (WGS) entry which is preliminary data.</text>
</comment>
<organism evidence="1 2">
    <name type="scientific">Alternaria gaisen</name>
    <dbReference type="NCBI Taxonomy" id="167740"/>
    <lineage>
        <taxon>Eukaryota</taxon>
        <taxon>Fungi</taxon>
        <taxon>Dikarya</taxon>
        <taxon>Ascomycota</taxon>
        <taxon>Pezizomycotina</taxon>
        <taxon>Dothideomycetes</taxon>
        <taxon>Pleosporomycetidae</taxon>
        <taxon>Pleosporales</taxon>
        <taxon>Pleosporineae</taxon>
        <taxon>Pleosporaceae</taxon>
        <taxon>Alternaria</taxon>
        <taxon>Alternaria sect. Alternaria</taxon>
    </lineage>
</organism>
<proteinExistence type="predicted"/>
<evidence type="ECO:0000313" key="2">
    <source>
        <dbReference type="Proteomes" id="UP000293547"/>
    </source>
</evidence>
<protein>
    <submittedName>
        <fullName evidence="1">Uncharacterized protein</fullName>
    </submittedName>
</protein>
<name>A0ACB6F9Q4_9PLEO</name>
<sequence length="335" mass="36799">MPYFSLLEFTDAEVREVLYLMLDANDIKFMDRYRDLGLPMRSSTVELIEKHFRSAYQSTKNTATPERGPTSVNDGMYLDDAMTLDRESDEDGEGNDVVSRLIGNLTSGKMVKDKGKGKAKEEESDSRGSPGEATSGFRWDPSPDRLLHHAPDSQSHGRARTGAPGRESDSCQDLTVLRGRQQARGKKVGRRAGSSTSSSGGRMDHDAVRTRSQQAKGKKVVRRAGSSTDSSGDIMEQDAMPGRSQGRGDHTTPIVDNTKSECFKRERSVSADSMDEVFGQGLLEGFDMHELDSHNGYQDGMPRGRSSTYPRLTPDNNTSVGDAKASSSKAQDRLF</sequence>
<accession>A0ACB6F9Q4</accession>
<evidence type="ECO:0000313" key="1">
    <source>
        <dbReference type="EMBL" id="KAB2101157.1"/>
    </source>
</evidence>
<reference evidence="1 2" key="1">
    <citation type="journal article" date="2019" name="bioRxiv">
        <title>Genomics, evolutionary history and diagnostics of the Alternaria alternata species group including apple and Asian pear pathotypes.</title>
        <authorList>
            <person name="Armitage A.D."/>
            <person name="Cockerton H.M."/>
            <person name="Sreenivasaprasad S."/>
            <person name="Woodhall J.W."/>
            <person name="Lane C.R."/>
            <person name="Harrison R.J."/>
            <person name="Clarkson J.P."/>
        </authorList>
    </citation>
    <scope>NUCLEOTIDE SEQUENCE [LARGE SCALE GENOMIC DNA]</scope>
    <source>
        <strain evidence="1 2">FERA 650</strain>
    </source>
</reference>